<accession>A0A447UU34</accession>
<name>A0A447UU34_CITKO</name>
<dbReference type="PROSITE" id="PS51257">
    <property type="entry name" value="PROKAR_LIPOPROTEIN"/>
    <property type="match status" value="1"/>
</dbReference>
<protein>
    <submittedName>
        <fullName evidence="1">Protein of uncharacterized function (DUF2931)</fullName>
    </submittedName>
</protein>
<organism evidence="1 2">
    <name type="scientific">Citrobacter koseri</name>
    <name type="common">Citrobacter diversus</name>
    <dbReference type="NCBI Taxonomy" id="545"/>
    <lineage>
        <taxon>Bacteria</taxon>
        <taxon>Pseudomonadati</taxon>
        <taxon>Pseudomonadota</taxon>
        <taxon>Gammaproteobacteria</taxon>
        <taxon>Enterobacterales</taxon>
        <taxon>Enterobacteriaceae</taxon>
        <taxon>Citrobacter</taxon>
    </lineage>
</organism>
<dbReference type="InterPro" id="IPR021326">
    <property type="entry name" value="DUF2931"/>
</dbReference>
<evidence type="ECO:0000313" key="1">
    <source>
        <dbReference type="EMBL" id="VEB94193.1"/>
    </source>
</evidence>
<reference evidence="1 2" key="1">
    <citation type="submission" date="2018-12" db="EMBL/GenBank/DDBJ databases">
        <authorList>
            <consortium name="Pathogen Informatics"/>
        </authorList>
    </citation>
    <scope>NUCLEOTIDE SEQUENCE [LARGE SCALE GENOMIC DNA]</scope>
    <source>
        <strain evidence="1 2">NCTC11075</strain>
    </source>
</reference>
<dbReference type="EMBL" id="LR134204">
    <property type="protein sequence ID" value="VEB94193.1"/>
    <property type="molecule type" value="Genomic_DNA"/>
</dbReference>
<dbReference type="Pfam" id="PF11153">
    <property type="entry name" value="DUF2931"/>
    <property type="match status" value="1"/>
</dbReference>
<proteinExistence type="predicted"/>
<sequence>MNINKLLLIPLLIIASGCSPQKPEPLQSKQAASGDWTLPYGEWSFSFVTPSELPAEVLHARVIDTDGYLYTFNTLDQTAQAPDSIDKWAPTVYGPSVIFNKVKKPPQYIVFCWESYIDKQTYETSAVFGPETWLRMKTPADHTWDGDAVWYDNLLFGLSPGGKVDVWFPDVAGRPSLPVKPLKMWTLAGNEMTLCKDYVVPAARLISFSQRRISLKAKPTRMETGINNILARQATTNTATSVAVSLSNEIKFVLPVTLLLECFWSQF</sequence>
<dbReference type="AlphaFoldDB" id="A0A447UU34"/>
<evidence type="ECO:0000313" key="2">
    <source>
        <dbReference type="Proteomes" id="UP000270272"/>
    </source>
</evidence>
<dbReference type="Proteomes" id="UP000270272">
    <property type="component" value="Chromosome"/>
</dbReference>
<gene>
    <name evidence="1" type="ORF">NCTC11075_05109</name>
</gene>